<keyword evidence="3" id="KW-1185">Reference proteome</keyword>
<dbReference type="PANTHER" id="PTHR43677:SF3">
    <property type="entry name" value="PROSTAGLANDIN REDUCTASE 3"/>
    <property type="match status" value="1"/>
</dbReference>
<reference evidence="2" key="1">
    <citation type="submission" date="2020-11" db="EMBL/GenBank/DDBJ databases">
        <authorList>
            <person name="Tran Van P."/>
        </authorList>
    </citation>
    <scope>NUCLEOTIDE SEQUENCE</scope>
</reference>
<dbReference type="PANTHER" id="PTHR43677">
    <property type="entry name" value="SHORT-CHAIN DEHYDROGENASE/REDUCTASE"/>
    <property type="match status" value="1"/>
</dbReference>
<dbReference type="Gene3D" id="3.40.50.720">
    <property type="entry name" value="NAD(P)-binding Rossmann-like Domain"/>
    <property type="match status" value="1"/>
</dbReference>
<dbReference type="InterPro" id="IPR036291">
    <property type="entry name" value="NAD(P)-bd_dom_sf"/>
</dbReference>
<dbReference type="GO" id="GO:0005739">
    <property type="term" value="C:mitochondrion"/>
    <property type="evidence" value="ECO:0007669"/>
    <property type="project" value="TreeGrafter"/>
</dbReference>
<name>A0A7R9R0T1_9ACAR</name>
<organism evidence="2">
    <name type="scientific">Oppiella nova</name>
    <dbReference type="NCBI Taxonomy" id="334625"/>
    <lineage>
        <taxon>Eukaryota</taxon>
        <taxon>Metazoa</taxon>
        <taxon>Ecdysozoa</taxon>
        <taxon>Arthropoda</taxon>
        <taxon>Chelicerata</taxon>
        <taxon>Arachnida</taxon>
        <taxon>Acari</taxon>
        <taxon>Acariformes</taxon>
        <taxon>Sarcoptiformes</taxon>
        <taxon>Oribatida</taxon>
        <taxon>Brachypylina</taxon>
        <taxon>Oppioidea</taxon>
        <taxon>Oppiidae</taxon>
        <taxon>Oppiella</taxon>
    </lineage>
</organism>
<feature type="non-terminal residue" evidence="2">
    <location>
        <position position="1"/>
    </location>
</feature>
<dbReference type="GO" id="GO:0016491">
    <property type="term" value="F:oxidoreductase activity"/>
    <property type="evidence" value="ECO:0007669"/>
    <property type="project" value="TreeGrafter"/>
</dbReference>
<gene>
    <name evidence="2" type="ORF">ONB1V03_LOCUS22223</name>
</gene>
<dbReference type="EMBL" id="OC962962">
    <property type="protein sequence ID" value="CAD7665666.1"/>
    <property type="molecule type" value="Genomic_DNA"/>
</dbReference>
<dbReference type="AlphaFoldDB" id="A0A7R9R0T1"/>
<dbReference type="InterPro" id="IPR013149">
    <property type="entry name" value="ADH-like_C"/>
</dbReference>
<evidence type="ECO:0000259" key="1">
    <source>
        <dbReference type="Pfam" id="PF00107"/>
    </source>
</evidence>
<dbReference type="SUPFAM" id="SSF51735">
    <property type="entry name" value="NAD(P)-binding Rossmann-fold domains"/>
    <property type="match status" value="1"/>
</dbReference>
<dbReference type="Proteomes" id="UP000728032">
    <property type="component" value="Unassembled WGS sequence"/>
</dbReference>
<dbReference type="OrthoDB" id="6511275at2759"/>
<dbReference type="InterPro" id="IPR051397">
    <property type="entry name" value="Zn-ADH-like_protein"/>
</dbReference>
<evidence type="ECO:0000313" key="2">
    <source>
        <dbReference type="EMBL" id="CAD7665666.1"/>
    </source>
</evidence>
<dbReference type="Pfam" id="PF00107">
    <property type="entry name" value="ADH_zinc_N"/>
    <property type="match status" value="1"/>
</dbReference>
<feature type="domain" description="Alcohol dehydrogenase-like C-terminal" evidence="1">
    <location>
        <begin position="15"/>
        <end position="149"/>
    </location>
</feature>
<sequence>MASGEKVLITAAAGGVGHIAAQWALLKGCHVIATTSNDKKQEFLKELGCHRVINYKTENLDQVLNTEYPSGIDVIWETIGSPVFEQLFEHLARRGRLINIGATSGYTSVGYAPIKIDDFIVKLHYGARTVIGFLTFDYKHKFEEYSKQLSEYYVKNKLKIFVDFGVNVGEGLEAVSNGL</sequence>
<proteinExistence type="predicted"/>
<dbReference type="EMBL" id="CAJPVJ010048137">
    <property type="protein sequence ID" value="CAG2182802.1"/>
    <property type="molecule type" value="Genomic_DNA"/>
</dbReference>
<accession>A0A7R9R0T1</accession>
<protein>
    <recommendedName>
        <fullName evidence="1">Alcohol dehydrogenase-like C-terminal domain-containing protein</fullName>
    </recommendedName>
</protein>
<evidence type="ECO:0000313" key="3">
    <source>
        <dbReference type="Proteomes" id="UP000728032"/>
    </source>
</evidence>